<proteinExistence type="predicted"/>
<protein>
    <submittedName>
        <fullName evidence="1">Uncharacterized protein</fullName>
    </submittedName>
</protein>
<name>A0A4Y9L1F7_9BRAD</name>
<evidence type="ECO:0000313" key="2">
    <source>
        <dbReference type="Proteomes" id="UP000297966"/>
    </source>
</evidence>
<keyword evidence="2" id="KW-1185">Reference proteome</keyword>
<dbReference type="AlphaFoldDB" id="A0A4Y9L1F7"/>
<gene>
    <name evidence="1" type="ORF">E4K65_44835</name>
</gene>
<comment type="caution">
    <text evidence="1">The sequence shown here is derived from an EMBL/GenBank/DDBJ whole genome shotgun (WGS) entry which is preliminary data.</text>
</comment>
<dbReference type="EMBL" id="SPQT01000060">
    <property type="protein sequence ID" value="TFV36619.1"/>
    <property type="molecule type" value="Genomic_DNA"/>
</dbReference>
<accession>A0A4Y9L1F7</accession>
<organism evidence="1 2">
    <name type="scientific">Bradyrhizobium niftali</name>
    <dbReference type="NCBI Taxonomy" id="2560055"/>
    <lineage>
        <taxon>Bacteria</taxon>
        <taxon>Pseudomonadati</taxon>
        <taxon>Pseudomonadota</taxon>
        <taxon>Alphaproteobacteria</taxon>
        <taxon>Hyphomicrobiales</taxon>
        <taxon>Nitrobacteraceae</taxon>
        <taxon>Bradyrhizobium</taxon>
    </lineage>
</organism>
<sequence>MLALAGRVLAQKQHRRGPKIYSLHAPEVMCIGRGKAPYDFGGNVSVAMTQCRRDEFSALSLSGHDCII</sequence>
<reference evidence="1 2" key="1">
    <citation type="submission" date="2019-03" db="EMBL/GenBank/DDBJ databases">
        <title>Bradyrhizobium diversity isolated from nodules of Chamaecrista fasciculata.</title>
        <authorList>
            <person name="Klepa M.S."/>
            <person name="Urquiaga M.O."/>
            <person name="Hungria M."/>
            <person name="Delamuta J.R."/>
        </authorList>
    </citation>
    <scope>NUCLEOTIDE SEQUENCE [LARGE SCALE GENOMIC DNA]</scope>
    <source>
        <strain evidence="1 2">CNPSo 3448</strain>
    </source>
</reference>
<evidence type="ECO:0000313" key="1">
    <source>
        <dbReference type="EMBL" id="TFV36619.1"/>
    </source>
</evidence>
<dbReference type="Proteomes" id="UP000297966">
    <property type="component" value="Unassembled WGS sequence"/>
</dbReference>